<reference evidence="2" key="2">
    <citation type="journal article" date="2015" name="Data Brief">
        <title>Shoot transcriptome of the giant reed, Arundo donax.</title>
        <authorList>
            <person name="Barrero R.A."/>
            <person name="Guerrero F.D."/>
            <person name="Moolhuijzen P."/>
            <person name="Goolsby J.A."/>
            <person name="Tidwell J."/>
            <person name="Bellgard S.E."/>
            <person name="Bellgard M.I."/>
        </authorList>
    </citation>
    <scope>NUCLEOTIDE SEQUENCE</scope>
    <source>
        <tissue evidence="2">Shoot tissue taken approximately 20 cm above the soil surface</tissue>
    </source>
</reference>
<evidence type="ECO:0000313" key="2">
    <source>
        <dbReference type="EMBL" id="JAD87582.1"/>
    </source>
</evidence>
<evidence type="ECO:0000256" key="1">
    <source>
        <dbReference type="SAM" id="Phobius"/>
    </source>
</evidence>
<protein>
    <submittedName>
        <fullName evidence="2">Uncharacterized protein</fullName>
    </submittedName>
</protein>
<keyword evidence="1" id="KW-0472">Membrane</keyword>
<keyword evidence="1" id="KW-0812">Transmembrane</keyword>
<sequence>MGCWWGNSGHSHVHRQGGRGCRALEGHHPWPSPSVPLRRSPHRLVKAFFAGGTVLGHVSLLSKILAALTTGWYILPPPIQLRTTSLLSECNMAVLSLICCTSLAR</sequence>
<reference evidence="2" key="1">
    <citation type="submission" date="2014-09" db="EMBL/GenBank/DDBJ databases">
        <authorList>
            <person name="Magalhaes I.L.F."/>
            <person name="Oliveira U."/>
            <person name="Santos F.R."/>
            <person name="Vidigal T.H.D.A."/>
            <person name="Brescovit A.D."/>
            <person name="Santos A.J."/>
        </authorList>
    </citation>
    <scope>NUCLEOTIDE SEQUENCE</scope>
    <source>
        <tissue evidence="2">Shoot tissue taken approximately 20 cm above the soil surface</tissue>
    </source>
</reference>
<organism evidence="2">
    <name type="scientific">Arundo donax</name>
    <name type="common">Giant reed</name>
    <name type="synonym">Donax arundinaceus</name>
    <dbReference type="NCBI Taxonomy" id="35708"/>
    <lineage>
        <taxon>Eukaryota</taxon>
        <taxon>Viridiplantae</taxon>
        <taxon>Streptophyta</taxon>
        <taxon>Embryophyta</taxon>
        <taxon>Tracheophyta</taxon>
        <taxon>Spermatophyta</taxon>
        <taxon>Magnoliopsida</taxon>
        <taxon>Liliopsida</taxon>
        <taxon>Poales</taxon>
        <taxon>Poaceae</taxon>
        <taxon>PACMAD clade</taxon>
        <taxon>Arundinoideae</taxon>
        <taxon>Arundineae</taxon>
        <taxon>Arundo</taxon>
    </lineage>
</organism>
<keyword evidence="1" id="KW-1133">Transmembrane helix</keyword>
<proteinExistence type="predicted"/>
<dbReference type="EMBL" id="GBRH01210313">
    <property type="protein sequence ID" value="JAD87582.1"/>
    <property type="molecule type" value="Transcribed_RNA"/>
</dbReference>
<dbReference type="AlphaFoldDB" id="A0A0A9DV04"/>
<feature type="transmembrane region" description="Helical" evidence="1">
    <location>
        <begin position="47"/>
        <end position="74"/>
    </location>
</feature>
<accession>A0A0A9DV04</accession>
<name>A0A0A9DV04_ARUDO</name>